<keyword evidence="4" id="KW-0968">Cytoplasmic vesicle</keyword>
<protein>
    <recommendedName>
        <fullName evidence="6">Beta'-coat protein</fullName>
    </recommendedName>
</protein>
<dbReference type="PANTHER" id="PTHR19876">
    <property type="entry name" value="COATOMER"/>
    <property type="match status" value="1"/>
</dbReference>
<dbReference type="GO" id="GO:0006886">
    <property type="term" value="P:intracellular protein transport"/>
    <property type="evidence" value="ECO:0007669"/>
    <property type="project" value="TreeGrafter"/>
</dbReference>
<feature type="repeat" description="WD" evidence="7">
    <location>
        <begin position="182"/>
        <end position="225"/>
    </location>
</feature>
<evidence type="ECO:0000256" key="5">
    <source>
        <dbReference type="ARBA" id="ARBA00025536"/>
    </source>
</evidence>
<evidence type="ECO:0000256" key="1">
    <source>
        <dbReference type="ARBA" id="ARBA00004156"/>
    </source>
</evidence>
<name>A0AAW1IL08_SAPOF</name>
<proteinExistence type="predicted"/>
<dbReference type="Gene3D" id="2.130.10.10">
    <property type="entry name" value="YVTN repeat-like/Quinoprotein amine dehydrogenase"/>
    <property type="match status" value="1"/>
</dbReference>
<dbReference type="InterPro" id="IPR020472">
    <property type="entry name" value="WD40_PAC1"/>
</dbReference>
<dbReference type="PROSITE" id="PS50294">
    <property type="entry name" value="WD_REPEATS_REGION"/>
    <property type="match status" value="4"/>
</dbReference>
<evidence type="ECO:0000256" key="6">
    <source>
        <dbReference type="ARBA" id="ARBA00032920"/>
    </source>
</evidence>
<comment type="subcellular location">
    <subcellularLocation>
        <location evidence="1">Cytoplasmic vesicle membrane</location>
    </subcellularLocation>
</comment>
<dbReference type="GO" id="GO:0006888">
    <property type="term" value="P:endoplasmic reticulum to Golgi vesicle-mediated transport"/>
    <property type="evidence" value="ECO:0007669"/>
    <property type="project" value="TreeGrafter"/>
</dbReference>
<dbReference type="InterPro" id="IPR050844">
    <property type="entry name" value="Coatomer_complex_subunit"/>
</dbReference>
<dbReference type="GO" id="GO:0030126">
    <property type="term" value="C:COPI vesicle coat"/>
    <property type="evidence" value="ECO:0007669"/>
    <property type="project" value="TreeGrafter"/>
</dbReference>
<keyword evidence="9" id="KW-1185">Reference proteome</keyword>
<dbReference type="CDD" id="cd00200">
    <property type="entry name" value="WD40"/>
    <property type="match status" value="1"/>
</dbReference>
<sequence length="303" mass="34787">MSLTHEFQVEFTQRSARVKSLDLHPVNPWLLVGQHSGTVEIWNYKLQRLEKSFTVTNNLPVRSAKFMAQKDWIIIGADDMKIHVYDYNTKEKVKEFKAHEDYIRNVVVHPKQSYILSSSDDHQIKIWNWENDWSCVRTFEGHSHYVMQLAFNPKDDNIFASVSLDGCAKVWNLQDSNPIASVAAHERGVNCITYLTREDGLYFLTGSDDCTIKVWDSESLRCIKVLEGHTNNVNAILINPHHPLILTVSEDKTIRIWNAITYELEKTLDQGLGRVWAIDIEKNTNKIVIGCDEGYLVGNVING</sequence>
<evidence type="ECO:0000256" key="4">
    <source>
        <dbReference type="ARBA" id="ARBA00023329"/>
    </source>
</evidence>
<comment type="function">
    <text evidence="5">The coatomer is a cytosolic protein complex that binds to dilysine motifs and reversibly associates with Golgi non-clathrin-coated vesicles, which further mediate biosynthetic protein transport from the ER, via the Golgi up to the trans Golgi network. Coatomer complex is required for budding from Golgi membranes, and is essential for the retrograde Golgi-to-ER transport of dilysine-tagged proteins.</text>
</comment>
<dbReference type="Pfam" id="PF00400">
    <property type="entry name" value="WD40"/>
    <property type="match status" value="5"/>
</dbReference>
<evidence type="ECO:0000256" key="2">
    <source>
        <dbReference type="ARBA" id="ARBA00022574"/>
    </source>
</evidence>
<dbReference type="EMBL" id="JBDFQZ010000009">
    <property type="protein sequence ID" value="KAK9690302.1"/>
    <property type="molecule type" value="Genomic_DNA"/>
</dbReference>
<feature type="repeat" description="WD" evidence="7">
    <location>
        <begin position="96"/>
        <end position="128"/>
    </location>
</feature>
<accession>A0AAW1IL08</accession>
<dbReference type="InterPro" id="IPR001680">
    <property type="entry name" value="WD40_rpt"/>
</dbReference>
<dbReference type="PANTHER" id="PTHR19876:SF76">
    <property type="entry name" value="WD40_YVTN REPEAT-LIKE-CONTAINING DOMAIN-CONTAINING PROTEIN-RELATED"/>
    <property type="match status" value="1"/>
</dbReference>
<dbReference type="GO" id="GO:0006891">
    <property type="term" value="P:intra-Golgi vesicle-mediated transport"/>
    <property type="evidence" value="ECO:0007669"/>
    <property type="project" value="TreeGrafter"/>
</dbReference>
<dbReference type="FunFam" id="2.130.10.10:FF:000016">
    <property type="entry name" value="Coatomer alpha subunit, putative"/>
    <property type="match status" value="1"/>
</dbReference>
<evidence type="ECO:0000256" key="7">
    <source>
        <dbReference type="PROSITE-ProRule" id="PRU00221"/>
    </source>
</evidence>
<organism evidence="8 9">
    <name type="scientific">Saponaria officinalis</name>
    <name type="common">Common soapwort</name>
    <name type="synonym">Lychnis saponaria</name>
    <dbReference type="NCBI Taxonomy" id="3572"/>
    <lineage>
        <taxon>Eukaryota</taxon>
        <taxon>Viridiplantae</taxon>
        <taxon>Streptophyta</taxon>
        <taxon>Embryophyta</taxon>
        <taxon>Tracheophyta</taxon>
        <taxon>Spermatophyta</taxon>
        <taxon>Magnoliopsida</taxon>
        <taxon>eudicotyledons</taxon>
        <taxon>Gunneridae</taxon>
        <taxon>Pentapetalae</taxon>
        <taxon>Caryophyllales</taxon>
        <taxon>Caryophyllaceae</taxon>
        <taxon>Caryophylleae</taxon>
        <taxon>Saponaria</taxon>
    </lineage>
</organism>
<dbReference type="InterPro" id="IPR036322">
    <property type="entry name" value="WD40_repeat_dom_sf"/>
</dbReference>
<evidence type="ECO:0000313" key="9">
    <source>
        <dbReference type="Proteomes" id="UP001443914"/>
    </source>
</evidence>
<dbReference type="PROSITE" id="PS50082">
    <property type="entry name" value="WD_REPEATS_2"/>
    <property type="match status" value="4"/>
</dbReference>
<gene>
    <name evidence="8" type="ORF">RND81_09G118900</name>
</gene>
<dbReference type="Proteomes" id="UP001443914">
    <property type="component" value="Unassembled WGS sequence"/>
</dbReference>
<dbReference type="AlphaFoldDB" id="A0AAW1IL08"/>
<evidence type="ECO:0000313" key="8">
    <source>
        <dbReference type="EMBL" id="KAK9690302.1"/>
    </source>
</evidence>
<feature type="repeat" description="WD" evidence="7">
    <location>
        <begin position="226"/>
        <end position="267"/>
    </location>
</feature>
<reference evidence="8" key="1">
    <citation type="submission" date="2024-03" db="EMBL/GenBank/DDBJ databases">
        <title>WGS assembly of Saponaria officinalis var. Norfolk2.</title>
        <authorList>
            <person name="Jenkins J."/>
            <person name="Shu S."/>
            <person name="Grimwood J."/>
            <person name="Barry K."/>
            <person name="Goodstein D."/>
            <person name="Schmutz J."/>
            <person name="Leebens-Mack J."/>
            <person name="Osbourn A."/>
        </authorList>
    </citation>
    <scope>NUCLEOTIDE SEQUENCE [LARGE SCALE GENOMIC DNA]</scope>
    <source>
        <strain evidence="8">JIC</strain>
    </source>
</reference>
<dbReference type="GO" id="GO:0006890">
    <property type="term" value="P:retrograde vesicle-mediated transport, Golgi to endoplasmic reticulum"/>
    <property type="evidence" value="ECO:0007669"/>
    <property type="project" value="TreeGrafter"/>
</dbReference>
<keyword evidence="3" id="KW-0677">Repeat</keyword>
<dbReference type="InterPro" id="IPR015943">
    <property type="entry name" value="WD40/YVTN_repeat-like_dom_sf"/>
</dbReference>
<comment type="caution">
    <text evidence="8">The sequence shown here is derived from an EMBL/GenBank/DDBJ whole genome shotgun (WGS) entry which is preliminary data.</text>
</comment>
<feature type="repeat" description="WD" evidence="7">
    <location>
        <begin position="139"/>
        <end position="181"/>
    </location>
</feature>
<dbReference type="SUPFAM" id="SSF50978">
    <property type="entry name" value="WD40 repeat-like"/>
    <property type="match status" value="1"/>
</dbReference>
<dbReference type="PRINTS" id="PR00320">
    <property type="entry name" value="GPROTEINBRPT"/>
</dbReference>
<keyword evidence="2 7" id="KW-0853">WD repeat</keyword>
<evidence type="ECO:0000256" key="3">
    <source>
        <dbReference type="ARBA" id="ARBA00022737"/>
    </source>
</evidence>
<dbReference type="SMART" id="SM00320">
    <property type="entry name" value="WD40"/>
    <property type="match status" value="6"/>
</dbReference>